<gene>
    <name evidence="9" type="ORF">OSTQU699_LOCUS8335</name>
</gene>
<keyword evidence="10" id="KW-1185">Reference proteome</keyword>
<proteinExistence type="inferred from homology"/>
<dbReference type="GO" id="GO:0016597">
    <property type="term" value="F:amino acid binding"/>
    <property type="evidence" value="ECO:0007669"/>
    <property type="project" value="InterPro"/>
</dbReference>
<evidence type="ECO:0000313" key="9">
    <source>
        <dbReference type="EMBL" id="CAD7702978.1"/>
    </source>
</evidence>
<dbReference type="EMBL" id="CAJHUC010002018">
    <property type="protein sequence ID" value="CAD7702978.1"/>
    <property type="molecule type" value="Genomic_DNA"/>
</dbReference>
<protein>
    <recommendedName>
        <fullName evidence="2">ornithine carbamoyltransferase</fullName>
        <ecNumber evidence="2">2.1.3.3</ecNumber>
    </recommendedName>
</protein>
<dbReference type="PANTHER" id="PTHR45753:SF3">
    <property type="entry name" value="ORNITHINE TRANSCARBAMYLASE, MITOCHONDRIAL"/>
    <property type="match status" value="1"/>
</dbReference>
<dbReference type="NCBIfam" id="NF001986">
    <property type="entry name" value="PRK00779.1"/>
    <property type="match status" value="1"/>
</dbReference>
<dbReference type="HAMAP" id="MF_01109">
    <property type="entry name" value="OTCase"/>
    <property type="match status" value="1"/>
</dbReference>
<evidence type="ECO:0000256" key="1">
    <source>
        <dbReference type="ARBA" id="ARBA00007805"/>
    </source>
</evidence>
<feature type="domain" description="Aspartate/ornithine carbamoyltransferase carbamoyl-P binding" evidence="8">
    <location>
        <begin position="79"/>
        <end position="220"/>
    </location>
</feature>
<keyword evidence="3 5" id="KW-0808">Transferase</keyword>
<evidence type="ECO:0000256" key="3">
    <source>
        <dbReference type="ARBA" id="ARBA00022679"/>
    </source>
</evidence>
<dbReference type="GO" id="GO:0042450">
    <property type="term" value="P:L-arginine biosynthetic process via ornithine"/>
    <property type="evidence" value="ECO:0007669"/>
    <property type="project" value="TreeGrafter"/>
</dbReference>
<evidence type="ECO:0000259" key="7">
    <source>
        <dbReference type="Pfam" id="PF00185"/>
    </source>
</evidence>
<dbReference type="GO" id="GO:0019240">
    <property type="term" value="P:citrulline biosynthetic process"/>
    <property type="evidence" value="ECO:0007669"/>
    <property type="project" value="TreeGrafter"/>
</dbReference>
<evidence type="ECO:0000256" key="5">
    <source>
        <dbReference type="RuleBase" id="RU003634"/>
    </source>
</evidence>
<feature type="region of interest" description="Disordered" evidence="6">
    <location>
        <begin position="1"/>
        <end position="75"/>
    </location>
</feature>
<dbReference type="InterPro" id="IPR002292">
    <property type="entry name" value="Orn/put_carbamltrans"/>
</dbReference>
<dbReference type="InterPro" id="IPR006131">
    <property type="entry name" value="Asp_carbamoyltransf_Asp/Orn-bd"/>
</dbReference>
<organism evidence="9 10">
    <name type="scientific">Ostreobium quekettii</name>
    <dbReference type="NCBI Taxonomy" id="121088"/>
    <lineage>
        <taxon>Eukaryota</taxon>
        <taxon>Viridiplantae</taxon>
        <taxon>Chlorophyta</taxon>
        <taxon>core chlorophytes</taxon>
        <taxon>Ulvophyceae</taxon>
        <taxon>TCBD clade</taxon>
        <taxon>Bryopsidales</taxon>
        <taxon>Ostreobineae</taxon>
        <taxon>Ostreobiaceae</taxon>
        <taxon>Ostreobium</taxon>
    </lineage>
</organism>
<reference evidence="9" key="1">
    <citation type="submission" date="2020-12" db="EMBL/GenBank/DDBJ databases">
        <authorList>
            <person name="Iha C."/>
        </authorList>
    </citation>
    <scope>NUCLEOTIDE SEQUENCE</scope>
</reference>
<feature type="compositionally biased region" description="Gly residues" evidence="6">
    <location>
        <begin position="35"/>
        <end position="49"/>
    </location>
</feature>
<feature type="domain" description="Aspartate/ornithine carbamoyltransferase Asp/Orn-binding" evidence="7">
    <location>
        <begin position="227"/>
        <end position="377"/>
    </location>
</feature>
<dbReference type="PANTHER" id="PTHR45753">
    <property type="entry name" value="ORNITHINE CARBAMOYLTRANSFERASE, MITOCHONDRIAL"/>
    <property type="match status" value="1"/>
</dbReference>
<dbReference type="NCBIfam" id="TIGR00658">
    <property type="entry name" value="orni_carb_tr"/>
    <property type="match status" value="1"/>
</dbReference>
<comment type="caution">
    <text evidence="9">The sequence shown here is derived from an EMBL/GenBank/DDBJ whole genome shotgun (WGS) entry which is preliminary data.</text>
</comment>
<feature type="compositionally biased region" description="Basic residues" evidence="6">
    <location>
        <begin position="23"/>
        <end position="34"/>
    </location>
</feature>
<dbReference type="Gene3D" id="3.40.50.1370">
    <property type="entry name" value="Aspartate/ornithine carbamoyltransferase"/>
    <property type="match status" value="2"/>
</dbReference>
<dbReference type="Proteomes" id="UP000708148">
    <property type="component" value="Unassembled WGS sequence"/>
</dbReference>
<dbReference type="InterPro" id="IPR024904">
    <property type="entry name" value="OTCase_ArgI"/>
</dbReference>
<dbReference type="InterPro" id="IPR036901">
    <property type="entry name" value="Asp/Orn_carbamoylTrfase_sf"/>
</dbReference>
<dbReference type="InterPro" id="IPR006130">
    <property type="entry name" value="Asp/Orn_carbamoylTrfase"/>
</dbReference>
<evidence type="ECO:0000256" key="6">
    <source>
        <dbReference type="SAM" id="MobiDB-lite"/>
    </source>
</evidence>
<dbReference type="EC" id="2.1.3.3" evidence="2"/>
<dbReference type="OrthoDB" id="10252326at2759"/>
<dbReference type="Pfam" id="PF02729">
    <property type="entry name" value="OTCace_N"/>
    <property type="match status" value="1"/>
</dbReference>
<dbReference type="PRINTS" id="PR00100">
    <property type="entry name" value="AOTCASE"/>
</dbReference>
<evidence type="ECO:0000313" key="10">
    <source>
        <dbReference type="Proteomes" id="UP000708148"/>
    </source>
</evidence>
<dbReference type="InterPro" id="IPR006132">
    <property type="entry name" value="Asp/Orn_carbamoyltranf_P-bd"/>
</dbReference>
<comment type="similarity">
    <text evidence="1">Belongs to the aspartate/ornithine carbamoyltransferase superfamily. OTCase family.</text>
</comment>
<accession>A0A8S1J9Z9</accession>
<dbReference type="GO" id="GO:0004585">
    <property type="term" value="F:ornithine carbamoyltransferase activity"/>
    <property type="evidence" value="ECO:0007669"/>
    <property type="project" value="UniProtKB-EC"/>
</dbReference>
<evidence type="ECO:0000256" key="2">
    <source>
        <dbReference type="ARBA" id="ARBA00013007"/>
    </source>
</evidence>
<dbReference type="AlphaFoldDB" id="A0A8S1J9Z9"/>
<dbReference type="SUPFAM" id="SSF53671">
    <property type="entry name" value="Aspartate/ornithine carbamoyltransferase"/>
    <property type="match status" value="1"/>
</dbReference>
<evidence type="ECO:0000259" key="8">
    <source>
        <dbReference type="Pfam" id="PF02729"/>
    </source>
</evidence>
<dbReference type="FunFam" id="3.40.50.1370:FF:000008">
    <property type="entry name" value="Ornithine carbamoyltransferase"/>
    <property type="match status" value="1"/>
</dbReference>
<name>A0A8S1J9Z9_9CHLO</name>
<comment type="catalytic activity">
    <reaction evidence="4">
        <text>carbamoyl phosphate + L-ornithine = L-citrulline + phosphate + H(+)</text>
        <dbReference type="Rhea" id="RHEA:19513"/>
        <dbReference type="ChEBI" id="CHEBI:15378"/>
        <dbReference type="ChEBI" id="CHEBI:43474"/>
        <dbReference type="ChEBI" id="CHEBI:46911"/>
        <dbReference type="ChEBI" id="CHEBI:57743"/>
        <dbReference type="ChEBI" id="CHEBI:58228"/>
        <dbReference type="EC" id="2.1.3.3"/>
    </reaction>
</comment>
<sequence>MDRGGLLSAAEGPLAAVPPLRPRPGRHQRRHHAGRGGPARAGRIPGGGRGGRDRNPAVAEGAEAATYSGKAISPPDSGRHFLHLDDFSREELGEMLRVAGMAKEKFRARDESFKPLMGRTMAMVFTKPSARTRVSFETGFHRLGGHALYLDPQSIQIGKREPTKDIARVLSGYNDVIMARLFAHEDLLEMAQYARVPVINGLTNYNHPCQIMADALTIIERRGALEGTRVAYVGDGNNMVHSWLRLAAVFPLTFVCACPEGYEPDPATVAAAQAAGQSEIRISHDPAEAVSGADVVYTDVWASMGQKDEAEQRRRDFQGFQVDEALMDRADSEALFLHCLPAERGAECTDGVVEGPRSAVFQQAENRMHAQNGVLIHLLAS</sequence>
<dbReference type="Pfam" id="PF00185">
    <property type="entry name" value="OTCace"/>
    <property type="match status" value="1"/>
</dbReference>
<evidence type="ECO:0000256" key="4">
    <source>
        <dbReference type="ARBA" id="ARBA00048772"/>
    </source>
</evidence>
<dbReference type="PRINTS" id="PR00102">
    <property type="entry name" value="OTCASE"/>
</dbReference>